<dbReference type="RefSeq" id="WP_012880154.1">
    <property type="nucleotide sequence ID" value="NC_013531.1"/>
</dbReference>
<dbReference type="HOGENOM" id="CLU_037612_1_1_11"/>
<evidence type="ECO:0000313" key="3">
    <source>
        <dbReference type="Proteomes" id="UP000002255"/>
    </source>
</evidence>
<dbReference type="EMBL" id="CP001822">
    <property type="protein sequence ID" value="ACZ32414.1"/>
    <property type="molecule type" value="Genomic_DNA"/>
</dbReference>
<dbReference type="Proteomes" id="UP000002255">
    <property type="component" value="Plasmid pXCEL01"/>
</dbReference>
<organism evidence="2 3">
    <name type="scientific">Xylanimonas cellulosilytica (strain DSM 15894 / JCM 12276 / CECT 5975 / KCTC 9989 / LMG 20990 / NBRC 107835 / XIL07)</name>
    <dbReference type="NCBI Taxonomy" id="446471"/>
    <lineage>
        <taxon>Bacteria</taxon>
        <taxon>Bacillati</taxon>
        <taxon>Actinomycetota</taxon>
        <taxon>Actinomycetes</taxon>
        <taxon>Micrococcales</taxon>
        <taxon>Promicromonosporaceae</taxon>
        <taxon>Xylanimonas</taxon>
    </lineage>
</organism>
<keyword evidence="3" id="KW-1185">Reference proteome</keyword>
<geneLocation type="plasmid" evidence="2 3">
    <name>pXCEL01</name>
</geneLocation>
<dbReference type="eggNOG" id="COG1192">
    <property type="taxonomic scope" value="Bacteria"/>
</dbReference>
<dbReference type="PANTHER" id="PTHR13696">
    <property type="entry name" value="P-LOOP CONTAINING NUCLEOSIDE TRIPHOSPHATE HYDROLASE"/>
    <property type="match status" value="1"/>
</dbReference>
<dbReference type="SUPFAM" id="SSF52540">
    <property type="entry name" value="P-loop containing nucleoside triphosphate hydrolases"/>
    <property type="match status" value="1"/>
</dbReference>
<dbReference type="Pfam" id="PF13614">
    <property type="entry name" value="AAA_31"/>
    <property type="match status" value="1"/>
</dbReference>
<dbReference type="InterPro" id="IPR027417">
    <property type="entry name" value="P-loop_NTPase"/>
</dbReference>
<protein>
    <submittedName>
        <fullName evidence="2">Cobyrinic acid ac-diamide synthase</fullName>
    </submittedName>
</protein>
<dbReference type="PANTHER" id="PTHR13696:SF52">
    <property type="entry name" value="PARA FAMILY PROTEIN CT_582"/>
    <property type="match status" value="1"/>
</dbReference>
<dbReference type="KEGG" id="xce:Xcel_3415"/>
<dbReference type="InterPro" id="IPR050678">
    <property type="entry name" value="DNA_Partitioning_ATPase"/>
</dbReference>
<sequence>MTVKLLYANNKGGTGKTSTAVQTAAALARRRLRVLVVDMDPQGNATRRLGIEWDPTDPFVGTPEVLAANQKGAGEAAVYGCGWTVSDDDSSPSPEAELIDVIASRPDLINRETETGLPGAALRLRKALTGDWIEKYDVVIIDSQPDLGHLVQMSMVAADHVLLVTDAMRDGVEGTYRVDDYVKLNAEDLGNPDLKVAGVLVNRWKPTNEAQFYLDEWLRPRFGDLIWDLKKTENRQVTTDDGTKSASVETVPSWIPDWSRFAEADGSGVSLTRWGDQRARQTVAIYDQIADRIINTLIPVGDRA</sequence>
<reference evidence="2 3" key="1">
    <citation type="journal article" date="2010" name="Stand. Genomic Sci.">
        <title>Complete genome sequence of Xylanimonas cellulosilytica type strain (XIL07).</title>
        <authorList>
            <person name="Foster B."/>
            <person name="Pukall R."/>
            <person name="Abt B."/>
            <person name="Nolan M."/>
            <person name="Glavina Del Rio T."/>
            <person name="Chen F."/>
            <person name="Lucas S."/>
            <person name="Tice H."/>
            <person name="Pitluck S."/>
            <person name="Cheng J.-F."/>
            <person name="Chertkov O."/>
            <person name="Brettin T."/>
            <person name="Han C."/>
            <person name="Detter J.C."/>
            <person name="Bruce D."/>
            <person name="Goodwin L."/>
            <person name="Ivanova N."/>
            <person name="Mavromatis K."/>
            <person name="Pati A."/>
            <person name="Mikhailova N."/>
            <person name="Chen A."/>
            <person name="Palaniappan K."/>
            <person name="Land M."/>
            <person name="Hauser L."/>
            <person name="Chang Y.-J."/>
            <person name="Jeffries C.D."/>
            <person name="Chain P."/>
            <person name="Rohde M."/>
            <person name="Goeker M."/>
            <person name="Bristow J."/>
            <person name="Eisen J.A."/>
            <person name="Markowitz V."/>
            <person name="Hugenholtz P."/>
            <person name="Kyrpides N.C."/>
            <person name="Klenk H.-P."/>
            <person name="Lapidus A."/>
        </authorList>
    </citation>
    <scope>NUCLEOTIDE SEQUENCE [LARGE SCALE GENOMIC DNA]</scope>
    <source>
        <strain evidence="3">DSM 15894 / CECT 5975 / LMG 20990 / XIL07</strain>
        <plasmid evidence="3">Plasmid pXCEL01</plasmid>
    </source>
</reference>
<evidence type="ECO:0000259" key="1">
    <source>
        <dbReference type="Pfam" id="PF13614"/>
    </source>
</evidence>
<dbReference type="InterPro" id="IPR025669">
    <property type="entry name" value="AAA_dom"/>
</dbReference>
<dbReference type="CDD" id="cd02042">
    <property type="entry name" value="ParAB_family"/>
    <property type="match status" value="1"/>
</dbReference>
<name>D1C0U8_XYLCX</name>
<proteinExistence type="predicted"/>
<evidence type="ECO:0000313" key="2">
    <source>
        <dbReference type="EMBL" id="ACZ32414.1"/>
    </source>
</evidence>
<dbReference type="Gene3D" id="3.40.50.300">
    <property type="entry name" value="P-loop containing nucleotide triphosphate hydrolases"/>
    <property type="match status" value="1"/>
</dbReference>
<feature type="domain" description="AAA" evidence="1">
    <location>
        <begin position="8"/>
        <end position="194"/>
    </location>
</feature>
<keyword evidence="2" id="KW-0614">Plasmid</keyword>
<dbReference type="AlphaFoldDB" id="D1C0U8"/>
<dbReference type="OrthoDB" id="4537985at2"/>
<accession>D1C0U8</accession>
<gene>
    <name evidence="2" type="ORF">Xcel_3415</name>
</gene>